<keyword evidence="8" id="KW-1185">Reference proteome</keyword>
<evidence type="ECO:0000256" key="3">
    <source>
        <dbReference type="ARBA" id="ARBA00022692"/>
    </source>
</evidence>
<evidence type="ECO:0000256" key="2">
    <source>
        <dbReference type="ARBA" id="ARBA00022448"/>
    </source>
</evidence>
<evidence type="ECO:0000256" key="5">
    <source>
        <dbReference type="ARBA" id="ARBA00023136"/>
    </source>
</evidence>
<dbReference type="GO" id="GO:0022857">
    <property type="term" value="F:transmembrane transporter activity"/>
    <property type="evidence" value="ECO:0007669"/>
    <property type="project" value="InterPro"/>
</dbReference>
<proteinExistence type="predicted"/>
<feature type="transmembrane region" description="Helical" evidence="6">
    <location>
        <begin position="380"/>
        <end position="403"/>
    </location>
</feature>
<comment type="caution">
    <text evidence="7">The sequence shown here is derived from an EMBL/GenBank/DDBJ whole genome shotgun (WGS) entry which is preliminary data.</text>
</comment>
<dbReference type="InterPro" id="IPR011701">
    <property type="entry name" value="MFS"/>
</dbReference>
<evidence type="ECO:0000313" key="7">
    <source>
        <dbReference type="EMBL" id="MBA5608248.1"/>
    </source>
</evidence>
<evidence type="ECO:0000256" key="1">
    <source>
        <dbReference type="ARBA" id="ARBA00004141"/>
    </source>
</evidence>
<feature type="transmembrane region" description="Helical" evidence="6">
    <location>
        <begin position="322"/>
        <end position="341"/>
    </location>
</feature>
<feature type="transmembrane region" description="Helical" evidence="6">
    <location>
        <begin position="347"/>
        <end position="368"/>
    </location>
</feature>
<name>A0A7W2ELT0_9BURK</name>
<keyword evidence="3 6" id="KW-0812">Transmembrane</keyword>
<dbReference type="GO" id="GO:0016020">
    <property type="term" value="C:membrane"/>
    <property type="evidence" value="ECO:0007669"/>
    <property type="project" value="UniProtKB-SubCell"/>
</dbReference>
<evidence type="ECO:0000313" key="8">
    <source>
        <dbReference type="Proteomes" id="UP000566711"/>
    </source>
</evidence>
<sequence length="450" mass="48452">MQPSSNKPRLTFWQLWNMSFGFLGIQFGFALQNANISRIFSTLGADPENLAFLWLAAPVTGLLVQPVIGYLSDNTWHPFWGRRRPFFFAGAVLASLALFLLPNCGALWAAAALLWLLDGSINVSMEPFRAFVGDKLGPAQQTAGFAMQTFFIGWGGVIASLLPTIFSDVLGVSNVPVNGAIPDTVRYSFYIGGAVYLVSVMWTVFTAKEAPPENLEAFRAERARGKGLAHAMAEILSGFAKMPKTMVQLAFVQFFTWIALFAMWIYTTSAIAENVFGTTDAQSAAFQEAGNHVGVMFAVYGGVSALAAFILPWFARLTSRKIVHMTCLAIGGASLISIFTIHNLNLLFVPMIGVGIAWASILTMPYAILAGALPASRMGYYMGVFNFFIVIPQICSGLLLGFITKHFFNGHPVMTLMLGGASMVLAGVLTLFVKDSAAAAAKDAGIKAAA</sequence>
<feature type="transmembrane region" description="Helical" evidence="6">
    <location>
        <begin position="84"/>
        <end position="101"/>
    </location>
</feature>
<dbReference type="Gene3D" id="1.20.1250.20">
    <property type="entry name" value="MFS general substrate transporter like domains"/>
    <property type="match status" value="1"/>
</dbReference>
<dbReference type="Proteomes" id="UP000566711">
    <property type="component" value="Unassembled WGS sequence"/>
</dbReference>
<accession>A0A7W2ELT0</accession>
<comment type="subcellular location">
    <subcellularLocation>
        <location evidence="1">Membrane</location>
        <topology evidence="1">Multi-pass membrane protein</topology>
    </subcellularLocation>
</comment>
<feature type="transmembrane region" description="Helical" evidence="6">
    <location>
        <begin position="145"/>
        <end position="167"/>
    </location>
</feature>
<dbReference type="PANTHER" id="PTHR19432:SF35">
    <property type="entry name" value="SOLUTE CARRIER FAMILY 45 MEMBER 3 ISOFORM X1"/>
    <property type="match status" value="1"/>
</dbReference>
<feature type="transmembrane region" description="Helical" evidence="6">
    <location>
        <begin position="12"/>
        <end position="31"/>
    </location>
</feature>
<gene>
    <name evidence="7" type="ORF">H3H36_23140</name>
</gene>
<organism evidence="7 8">
    <name type="scientific">Rugamonas fusca</name>
    <dbReference type="NCBI Taxonomy" id="2758568"/>
    <lineage>
        <taxon>Bacteria</taxon>
        <taxon>Pseudomonadati</taxon>
        <taxon>Pseudomonadota</taxon>
        <taxon>Betaproteobacteria</taxon>
        <taxon>Burkholderiales</taxon>
        <taxon>Oxalobacteraceae</taxon>
        <taxon>Telluria group</taxon>
        <taxon>Rugamonas</taxon>
    </lineage>
</organism>
<feature type="transmembrane region" description="Helical" evidence="6">
    <location>
        <begin position="249"/>
        <end position="272"/>
    </location>
</feature>
<dbReference type="AlphaFoldDB" id="A0A7W2ELT0"/>
<dbReference type="InterPro" id="IPR036259">
    <property type="entry name" value="MFS_trans_sf"/>
</dbReference>
<keyword evidence="4 6" id="KW-1133">Transmembrane helix</keyword>
<evidence type="ECO:0000256" key="4">
    <source>
        <dbReference type="ARBA" id="ARBA00022989"/>
    </source>
</evidence>
<feature type="transmembrane region" description="Helical" evidence="6">
    <location>
        <begin position="292"/>
        <end position="315"/>
    </location>
</feature>
<keyword evidence="5 6" id="KW-0472">Membrane</keyword>
<feature type="transmembrane region" description="Helical" evidence="6">
    <location>
        <begin position="415"/>
        <end position="433"/>
    </location>
</feature>
<dbReference type="EMBL" id="JACEZS010000027">
    <property type="protein sequence ID" value="MBA5608248.1"/>
    <property type="molecule type" value="Genomic_DNA"/>
</dbReference>
<evidence type="ECO:0000256" key="6">
    <source>
        <dbReference type="SAM" id="Phobius"/>
    </source>
</evidence>
<dbReference type="PANTHER" id="PTHR19432">
    <property type="entry name" value="SUGAR TRANSPORTER"/>
    <property type="match status" value="1"/>
</dbReference>
<protein>
    <submittedName>
        <fullName evidence="7">MFS transporter</fullName>
    </submittedName>
</protein>
<feature type="transmembrane region" description="Helical" evidence="6">
    <location>
        <begin position="187"/>
        <end position="205"/>
    </location>
</feature>
<reference evidence="7 8" key="1">
    <citation type="submission" date="2020-07" db="EMBL/GenBank/DDBJ databases">
        <title>Novel species isolated from subtropical streams in China.</title>
        <authorList>
            <person name="Lu H."/>
        </authorList>
    </citation>
    <scope>NUCLEOTIDE SEQUENCE [LARGE SCALE GENOMIC DNA]</scope>
    <source>
        <strain evidence="7 8">FT3S</strain>
    </source>
</reference>
<dbReference type="Pfam" id="PF07690">
    <property type="entry name" value="MFS_1"/>
    <property type="match status" value="1"/>
</dbReference>
<feature type="transmembrane region" description="Helical" evidence="6">
    <location>
        <begin position="51"/>
        <end position="72"/>
    </location>
</feature>
<dbReference type="RefSeq" id="WP_182220420.1">
    <property type="nucleotide sequence ID" value="NZ_JACEZS010000027.1"/>
</dbReference>
<keyword evidence="2" id="KW-0813">Transport</keyword>
<dbReference type="SUPFAM" id="SSF103473">
    <property type="entry name" value="MFS general substrate transporter"/>
    <property type="match status" value="1"/>
</dbReference>